<name>A0ABP7QTL4_9SPHI</name>
<keyword evidence="1" id="KW-0732">Signal</keyword>
<evidence type="ECO:0008006" key="4">
    <source>
        <dbReference type="Google" id="ProtNLM"/>
    </source>
</evidence>
<dbReference type="InterPro" id="IPR032168">
    <property type="entry name" value="DUF5004"/>
</dbReference>
<organism evidence="2 3">
    <name type="scientific">Mucilaginibacter dorajii</name>
    <dbReference type="NCBI Taxonomy" id="692994"/>
    <lineage>
        <taxon>Bacteria</taxon>
        <taxon>Pseudomonadati</taxon>
        <taxon>Bacteroidota</taxon>
        <taxon>Sphingobacteriia</taxon>
        <taxon>Sphingobacteriales</taxon>
        <taxon>Sphingobacteriaceae</taxon>
        <taxon>Mucilaginibacter</taxon>
    </lineage>
</organism>
<gene>
    <name evidence="2" type="ORF">GCM10022210_45240</name>
</gene>
<feature type="signal peptide" evidence="1">
    <location>
        <begin position="1"/>
        <end position="23"/>
    </location>
</feature>
<comment type="caution">
    <text evidence="2">The sequence shown here is derived from an EMBL/GenBank/DDBJ whole genome shotgun (WGS) entry which is preliminary data.</text>
</comment>
<evidence type="ECO:0000313" key="3">
    <source>
        <dbReference type="Proteomes" id="UP001500742"/>
    </source>
</evidence>
<evidence type="ECO:0000256" key="1">
    <source>
        <dbReference type="SAM" id="SignalP"/>
    </source>
</evidence>
<sequence>MKKNNIFYQINLLLIAVATILMASCKTEKPLSVAEPVKDITGSWQVIRATRNGTDLTSIIDFTKFRVNFKAGAYNLENKLPFLVDADGQYSLDDPKYPFKITFTATGGTPVATPFTYPIVNGKRQLTITFSPGCPNNSYVYVLQKTN</sequence>
<dbReference type="Pfam" id="PF16395">
    <property type="entry name" value="DUF5004"/>
    <property type="match status" value="1"/>
</dbReference>
<reference evidence="3" key="1">
    <citation type="journal article" date="2019" name="Int. J. Syst. Evol. Microbiol.">
        <title>The Global Catalogue of Microorganisms (GCM) 10K type strain sequencing project: providing services to taxonomists for standard genome sequencing and annotation.</title>
        <authorList>
            <consortium name="The Broad Institute Genomics Platform"/>
            <consortium name="The Broad Institute Genome Sequencing Center for Infectious Disease"/>
            <person name="Wu L."/>
            <person name="Ma J."/>
        </authorList>
    </citation>
    <scope>NUCLEOTIDE SEQUENCE [LARGE SCALE GENOMIC DNA]</scope>
    <source>
        <strain evidence="3">JCM 16601</strain>
    </source>
</reference>
<dbReference type="Proteomes" id="UP001500742">
    <property type="component" value="Unassembled WGS sequence"/>
</dbReference>
<dbReference type="RefSeq" id="WP_259094029.1">
    <property type="nucleotide sequence ID" value="NZ_BAAAZC010000029.1"/>
</dbReference>
<proteinExistence type="predicted"/>
<accession>A0ABP7QTL4</accession>
<protein>
    <recommendedName>
        <fullName evidence="4">DUF5004 domain-containing protein</fullName>
    </recommendedName>
</protein>
<evidence type="ECO:0000313" key="2">
    <source>
        <dbReference type="EMBL" id="GAA3987586.1"/>
    </source>
</evidence>
<dbReference type="EMBL" id="BAAAZC010000029">
    <property type="protein sequence ID" value="GAA3987586.1"/>
    <property type="molecule type" value="Genomic_DNA"/>
</dbReference>
<dbReference type="PROSITE" id="PS51257">
    <property type="entry name" value="PROKAR_LIPOPROTEIN"/>
    <property type="match status" value="1"/>
</dbReference>
<feature type="chain" id="PRO_5045077537" description="DUF5004 domain-containing protein" evidence="1">
    <location>
        <begin position="24"/>
        <end position="147"/>
    </location>
</feature>
<keyword evidence="3" id="KW-1185">Reference proteome</keyword>